<dbReference type="EMBL" id="OU963868">
    <property type="protein sequence ID" value="CAH0393769.1"/>
    <property type="molecule type" value="Genomic_DNA"/>
</dbReference>
<evidence type="ECO:0000259" key="2">
    <source>
        <dbReference type="Pfam" id="PF15998"/>
    </source>
</evidence>
<proteinExistence type="predicted"/>
<gene>
    <name evidence="3" type="ORF">BEMITA_LOCUS12131</name>
</gene>
<organism evidence="3 4">
    <name type="scientific">Bemisia tabaci</name>
    <name type="common">Sweetpotato whitefly</name>
    <name type="synonym">Aleurodes tabaci</name>
    <dbReference type="NCBI Taxonomy" id="7038"/>
    <lineage>
        <taxon>Eukaryota</taxon>
        <taxon>Metazoa</taxon>
        <taxon>Ecdysozoa</taxon>
        <taxon>Arthropoda</taxon>
        <taxon>Hexapoda</taxon>
        <taxon>Insecta</taxon>
        <taxon>Pterygota</taxon>
        <taxon>Neoptera</taxon>
        <taxon>Paraneoptera</taxon>
        <taxon>Hemiptera</taxon>
        <taxon>Sternorrhyncha</taxon>
        <taxon>Aleyrodoidea</taxon>
        <taxon>Aleyrodidae</taxon>
        <taxon>Aleyrodinae</taxon>
        <taxon>Bemisia</taxon>
    </lineage>
</organism>
<dbReference type="Pfam" id="PF15998">
    <property type="entry name" value="DUF4773"/>
    <property type="match status" value="1"/>
</dbReference>
<name>A0A9P0ALB1_BEMTA</name>
<sequence length="194" mass="21479">MFRNSSAVSTLHILGIGMYLILGINEFTEAARVPDKREAETMDCAMVGALGNSVCVMLTPMPEDTGVRATLLIGGRQIVSGMFTGRNPPPFPCIPILVPITTAACLQQRDVRLTSDGFQTCPEAAIINVAVIRFPVHQRRPRGRLLPDRQHPQHQRRCHRDRSLKIYSPFPLSSLISLPSFCTENKTWCVGPEV</sequence>
<dbReference type="Proteomes" id="UP001152759">
    <property type="component" value="Chromosome 7"/>
</dbReference>
<accession>A0A9P0ALB1</accession>
<evidence type="ECO:0000313" key="3">
    <source>
        <dbReference type="EMBL" id="CAH0393769.1"/>
    </source>
</evidence>
<protein>
    <recommendedName>
        <fullName evidence="2">DUF4773 domain-containing protein</fullName>
    </recommendedName>
</protein>
<dbReference type="AlphaFoldDB" id="A0A9P0ALB1"/>
<feature type="transmembrane region" description="Helical" evidence="1">
    <location>
        <begin position="6"/>
        <end position="27"/>
    </location>
</feature>
<keyword evidence="1" id="KW-0812">Transmembrane</keyword>
<keyword evidence="1" id="KW-1133">Transmembrane helix</keyword>
<feature type="domain" description="DUF4773" evidence="2">
    <location>
        <begin position="50"/>
        <end position="123"/>
    </location>
</feature>
<evidence type="ECO:0000313" key="4">
    <source>
        <dbReference type="Proteomes" id="UP001152759"/>
    </source>
</evidence>
<dbReference type="InterPro" id="IPR031941">
    <property type="entry name" value="DUF4773"/>
</dbReference>
<reference evidence="3" key="1">
    <citation type="submission" date="2021-12" db="EMBL/GenBank/DDBJ databases">
        <authorList>
            <person name="King R."/>
        </authorList>
    </citation>
    <scope>NUCLEOTIDE SEQUENCE</scope>
</reference>
<keyword evidence="4" id="KW-1185">Reference proteome</keyword>
<keyword evidence="1" id="KW-0472">Membrane</keyword>
<evidence type="ECO:0000256" key="1">
    <source>
        <dbReference type="SAM" id="Phobius"/>
    </source>
</evidence>